<dbReference type="InterPro" id="IPR010686">
    <property type="entry name" value="OBAP-like"/>
</dbReference>
<sequence length="123" mass="14030">MSTYPNGFPTYADDMGRRVEATHFCIHLRHDPHRCVTFDRNAPDARLTGVGHLIGEERFRGLPDDGKRLWHSHRYEAESGSLTAPGVPDTAGHACFEDRVRTYGKALHTWRYDRDGFPTGFRS</sequence>
<evidence type="ECO:0000313" key="1">
    <source>
        <dbReference type="EMBL" id="MBB4899685.1"/>
    </source>
</evidence>
<proteinExistence type="predicted"/>
<comment type="caution">
    <text evidence="1">The sequence shown here is derived from an EMBL/GenBank/DDBJ whole genome shotgun (WGS) entry which is preliminary data.</text>
</comment>
<dbReference type="EMBL" id="JACHJI010000006">
    <property type="protein sequence ID" value="MBB4899685.1"/>
    <property type="molecule type" value="Genomic_DNA"/>
</dbReference>
<dbReference type="Proteomes" id="UP000579523">
    <property type="component" value="Unassembled WGS sequence"/>
</dbReference>
<evidence type="ECO:0000313" key="2">
    <source>
        <dbReference type="Proteomes" id="UP000579523"/>
    </source>
</evidence>
<reference evidence="1 2" key="1">
    <citation type="submission" date="2020-08" db="EMBL/GenBank/DDBJ databases">
        <title>Genomic Encyclopedia of Type Strains, Phase III (KMG-III): the genomes of soil and plant-associated and newly described type strains.</title>
        <authorList>
            <person name="Whitman W."/>
        </authorList>
    </citation>
    <scope>NUCLEOTIDE SEQUENCE [LARGE SCALE GENOMIC DNA]</scope>
    <source>
        <strain evidence="1 2">CECT 3273</strain>
    </source>
</reference>
<keyword evidence="2" id="KW-1185">Reference proteome</keyword>
<organism evidence="1 2">
    <name type="scientific">Streptomyces griseomycini</name>
    <dbReference type="NCBI Taxonomy" id="66895"/>
    <lineage>
        <taxon>Bacteria</taxon>
        <taxon>Bacillati</taxon>
        <taxon>Actinomycetota</taxon>
        <taxon>Actinomycetes</taxon>
        <taxon>Kitasatosporales</taxon>
        <taxon>Streptomycetaceae</taxon>
        <taxon>Streptomyces</taxon>
    </lineage>
</organism>
<dbReference type="AlphaFoldDB" id="A0A7W7M067"/>
<gene>
    <name evidence="1" type="ORF">FHS37_003746</name>
</gene>
<dbReference type="PANTHER" id="PTHR31360">
    <property type="match status" value="1"/>
</dbReference>
<dbReference type="RefSeq" id="WP_229889749.1">
    <property type="nucleotide sequence ID" value="NZ_BMTI01000003.1"/>
</dbReference>
<protein>
    <submittedName>
        <fullName evidence="1">Uncharacterized protein</fullName>
    </submittedName>
</protein>
<accession>A0A7W7M067</accession>
<dbReference type="PANTHER" id="PTHR31360:SF0">
    <property type="entry name" value="OIL BODY-ASSOCIATED PROTEIN 1B"/>
    <property type="match status" value="1"/>
</dbReference>
<name>A0A7W7M067_9ACTN</name>
<dbReference type="Pfam" id="PF06884">
    <property type="entry name" value="DUF1264"/>
    <property type="match status" value="1"/>
</dbReference>